<dbReference type="RefSeq" id="WP_096343578.1">
    <property type="nucleotide sequence ID" value="NZ_NWMW01000002.1"/>
</dbReference>
<name>A0A2A4B294_9SPHN</name>
<organism evidence="3 4">
    <name type="scientific">Sphingomonas spermidinifaciens</name>
    <dbReference type="NCBI Taxonomy" id="1141889"/>
    <lineage>
        <taxon>Bacteria</taxon>
        <taxon>Pseudomonadati</taxon>
        <taxon>Pseudomonadota</taxon>
        <taxon>Alphaproteobacteria</taxon>
        <taxon>Sphingomonadales</taxon>
        <taxon>Sphingomonadaceae</taxon>
        <taxon>Sphingomonas</taxon>
    </lineage>
</organism>
<evidence type="ECO:0000259" key="2">
    <source>
        <dbReference type="Pfam" id="PF01345"/>
    </source>
</evidence>
<dbReference type="SUPFAM" id="SSF110296">
    <property type="entry name" value="Oligoxyloglucan reducing end-specific cellobiohydrolase"/>
    <property type="match status" value="1"/>
</dbReference>
<dbReference type="Pfam" id="PF01345">
    <property type="entry name" value="DUF11"/>
    <property type="match status" value="1"/>
</dbReference>
<proteinExistence type="predicted"/>
<sequence length="150" mass="15478">MLASLVMPALIAAAAQAAAPAVSLSSDVRREVTVVADGREKTVFEAPKSVVPGDRLIFTTRYANSGTRRADNVVVLNPLPKGVAWIGDASDGAQVSVDGGRTFGALSALRVTIGGTSRPATPADATHLRWTLAAVQPGAAGQVRYRGTVR</sequence>
<dbReference type="InterPro" id="IPR047589">
    <property type="entry name" value="DUF11_rpt"/>
</dbReference>
<comment type="caution">
    <text evidence="3">The sequence shown here is derived from an EMBL/GenBank/DDBJ whole genome shotgun (WGS) entry which is preliminary data.</text>
</comment>
<accession>A0A2A4B294</accession>
<gene>
    <name evidence="3" type="ORF">COC42_12115</name>
</gene>
<evidence type="ECO:0000313" key="4">
    <source>
        <dbReference type="Proteomes" id="UP000218366"/>
    </source>
</evidence>
<keyword evidence="4" id="KW-1185">Reference proteome</keyword>
<feature type="chain" id="PRO_5013105065" description="DUF11 domain-containing protein" evidence="1">
    <location>
        <begin position="18"/>
        <end position="150"/>
    </location>
</feature>
<dbReference type="OrthoDB" id="7428387at2"/>
<dbReference type="Proteomes" id="UP000218366">
    <property type="component" value="Unassembled WGS sequence"/>
</dbReference>
<dbReference type="AlphaFoldDB" id="A0A2A4B294"/>
<dbReference type="EMBL" id="NWMW01000002">
    <property type="protein sequence ID" value="PCD02200.1"/>
    <property type="molecule type" value="Genomic_DNA"/>
</dbReference>
<feature type="domain" description="DUF11" evidence="2">
    <location>
        <begin position="47"/>
        <end position="105"/>
    </location>
</feature>
<keyword evidence="1" id="KW-0732">Signal</keyword>
<evidence type="ECO:0000256" key="1">
    <source>
        <dbReference type="SAM" id="SignalP"/>
    </source>
</evidence>
<feature type="signal peptide" evidence="1">
    <location>
        <begin position="1"/>
        <end position="17"/>
    </location>
</feature>
<evidence type="ECO:0000313" key="3">
    <source>
        <dbReference type="EMBL" id="PCD02200.1"/>
    </source>
</evidence>
<protein>
    <recommendedName>
        <fullName evidence="2">DUF11 domain-containing protein</fullName>
    </recommendedName>
</protein>
<dbReference type="InterPro" id="IPR001434">
    <property type="entry name" value="OmcB-like_DUF11"/>
</dbReference>
<reference evidence="3 4" key="1">
    <citation type="submission" date="2017-09" db="EMBL/GenBank/DDBJ databases">
        <title>Sphingomonas spermidinifaciens 9NM-10, whole genome shotgun sequence.</title>
        <authorList>
            <person name="Feng G."/>
            <person name="Zhu H."/>
        </authorList>
    </citation>
    <scope>NUCLEOTIDE SEQUENCE [LARGE SCALE GENOMIC DNA]</scope>
    <source>
        <strain evidence="3 4">9NM-10</strain>
    </source>
</reference>
<dbReference type="NCBIfam" id="TIGR01451">
    <property type="entry name" value="B_ant_repeat"/>
    <property type="match status" value="1"/>
</dbReference>